<dbReference type="EMBL" id="JXJN01003187">
    <property type="status" value="NOT_ANNOTATED_CDS"/>
    <property type="molecule type" value="Genomic_DNA"/>
</dbReference>
<organism evidence="1 2">
    <name type="scientific">Glossina palpalis gambiensis</name>
    <dbReference type="NCBI Taxonomy" id="67801"/>
    <lineage>
        <taxon>Eukaryota</taxon>
        <taxon>Metazoa</taxon>
        <taxon>Ecdysozoa</taxon>
        <taxon>Arthropoda</taxon>
        <taxon>Hexapoda</taxon>
        <taxon>Insecta</taxon>
        <taxon>Pterygota</taxon>
        <taxon>Neoptera</taxon>
        <taxon>Endopterygota</taxon>
        <taxon>Diptera</taxon>
        <taxon>Brachycera</taxon>
        <taxon>Muscomorpha</taxon>
        <taxon>Hippoboscoidea</taxon>
        <taxon>Glossinidae</taxon>
        <taxon>Glossina</taxon>
    </lineage>
</organism>
<sequence length="70" mass="8492">MLFERKHIAMHIYRICRGTHAIYSSTSKKISMHKPWHVVSMFAISFALFSFTQRKLRFWLIVIMIIFFLK</sequence>
<dbReference type="EnsemblMetazoa" id="GPPI007716-RA">
    <property type="protein sequence ID" value="GPPI007716-PA"/>
    <property type="gene ID" value="GPPI007716"/>
</dbReference>
<name>A0A1B0AT60_9MUSC</name>
<dbReference type="AlphaFoldDB" id="A0A1B0AT60"/>
<evidence type="ECO:0000313" key="1">
    <source>
        <dbReference type="EnsemblMetazoa" id="GPPI007716-PA"/>
    </source>
</evidence>
<reference evidence="2" key="1">
    <citation type="submission" date="2015-01" db="EMBL/GenBank/DDBJ databases">
        <authorList>
            <person name="Aksoy S."/>
            <person name="Warren W."/>
            <person name="Wilson R.K."/>
        </authorList>
    </citation>
    <scope>NUCLEOTIDE SEQUENCE [LARGE SCALE GENOMIC DNA]</scope>
    <source>
        <strain evidence="2">IAEA</strain>
    </source>
</reference>
<protein>
    <submittedName>
        <fullName evidence="1">Uncharacterized protein</fullName>
    </submittedName>
</protein>
<evidence type="ECO:0000313" key="2">
    <source>
        <dbReference type="Proteomes" id="UP000092460"/>
    </source>
</evidence>
<dbReference type="VEuPathDB" id="VectorBase:GPPI007716"/>
<reference evidence="1" key="2">
    <citation type="submission" date="2020-05" db="UniProtKB">
        <authorList>
            <consortium name="EnsemblMetazoa"/>
        </authorList>
    </citation>
    <scope>IDENTIFICATION</scope>
    <source>
        <strain evidence="1">IAEA</strain>
    </source>
</reference>
<accession>A0A1B0AT60</accession>
<keyword evidence="2" id="KW-1185">Reference proteome</keyword>
<proteinExistence type="predicted"/>
<dbReference type="Proteomes" id="UP000092460">
    <property type="component" value="Unassembled WGS sequence"/>
</dbReference>